<evidence type="ECO:0000313" key="3">
    <source>
        <dbReference type="Proteomes" id="UP000193529"/>
    </source>
</evidence>
<organism evidence="2 3">
    <name type="scientific">Mycobacterium palustre</name>
    <dbReference type="NCBI Taxonomy" id="153971"/>
    <lineage>
        <taxon>Bacteria</taxon>
        <taxon>Bacillati</taxon>
        <taxon>Actinomycetota</taxon>
        <taxon>Actinomycetes</taxon>
        <taxon>Mycobacteriales</taxon>
        <taxon>Mycobacteriaceae</taxon>
        <taxon>Mycobacterium</taxon>
        <taxon>Mycobacterium simiae complex</taxon>
    </lineage>
</organism>
<dbReference type="STRING" id="153971.AWC19_22990"/>
<protein>
    <submittedName>
        <fullName evidence="2">Uncharacterized protein</fullName>
    </submittedName>
</protein>
<sequence>MGGQVVYHRCDPHDPVSVATSRLGGGLWLCLGGAAAVTAAFPSTALWMSPIVCGSGHDLGHKPGHSGTSVSFQCVGDTDYYDASDFAVFALQSLLAMLLAVVALVIGGLLWRRAHRPR</sequence>
<dbReference type="Proteomes" id="UP000193529">
    <property type="component" value="Unassembled WGS sequence"/>
</dbReference>
<keyword evidence="1" id="KW-0472">Membrane</keyword>
<keyword evidence="1" id="KW-1133">Transmembrane helix</keyword>
<reference evidence="2 3" key="1">
    <citation type="submission" date="2016-01" db="EMBL/GenBank/DDBJ databases">
        <title>The new phylogeny of the genus Mycobacterium.</title>
        <authorList>
            <person name="Tarcisio F."/>
            <person name="Conor M."/>
            <person name="Antonella G."/>
            <person name="Elisabetta G."/>
            <person name="Giulia F.S."/>
            <person name="Sara T."/>
            <person name="Anna F."/>
            <person name="Clotilde B."/>
            <person name="Roberto B."/>
            <person name="Veronica D.S."/>
            <person name="Fabio R."/>
            <person name="Monica P."/>
            <person name="Olivier J."/>
            <person name="Enrico T."/>
            <person name="Nicola S."/>
        </authorList>
    </citation>
    <scope>NUCLEOTIDE SEQUENCE [LARGE SCALE GENOMIC DNA]</scope>
    <source>
        <strain evidence="2 3">DSM 44572</strain>
    </source>
</reference>
<dbReference type="RefSeq" id="WP_085081423.1">
    <property type="nucleotide sequence ID" value="NZ_JACKRZ010000091.1"/>
</dbReference>
<dbReference type="AlphaFoldDB" id="A0A1X1YYH3"/>
<gene>
    <name evidence="2" type="ORF">AWC19_22990</name>
</gene>
<accession>A0A1X1YYH3</accession>
<feature type="transmembrane region" description="Helical" evidence="1">
    <location>
        <begin position="27"/>
        <end position="48"/>
    </location>
</feature>
<name>A0A1X1YYH3_9MYCO</name>
<feature type="transmembrane region" description="Helical" evidence="1">
    <location>
        <begin position="86"/>
        <end position="111"/>
    </location>
</feature>
<dbReference type="EMBL" id="LQPJ01000157">
    <property type="protein sequence ID" value="ORW16021.1"/>
    <property type="molecule type" value="Genomic_DNA"/>
</dbReference>
<evidence type="ECO:0000313" key="2">
    <source>
        <dbReference type="EMBL" id="ORW16021.1"/>
    </source>
</evidence>
<proteinExistence type="predicted"/>
<keyword evidence="1" id="KW-0812">Transmembrane</keyword>
<keyword evidence="3" id="KW-1185">Reference proteome</keyword>
<evidence type="ECO:0000256" key="1">
    <source>
        <dbReference type="SAM" id="Phobius"/>
    </source>
</evidence>
<comment type="caution">
    <text evidence="2">The sequence shown here is derived from an EMBL/GenBank/DDBJ whole genome shotgun (WGS) entry which is preliminary data.</text>
</comment>